<comment type="subcellular location">
    <subcellularLocation>
        <location evidence="1">Cell membrane</location>
        <topology evidence="1">Multi-pass membrane protein</topology>
    </subcellularLocation>
</comment>
<dbReference type="InterPro" id="IPR025405">
    <property type="entry name" value="DUF4131"/>
</dbReference>
<feature type="transmembrane region" description="Helical" evidence="6">
    <location>
        <begin position="295"/>
        <end position="311"/>
    </location>
</feature>
<keyword evidence="3 6" id="KW-0812">Transmembrane</keyword>
<dbReference type="PANTHER" id="PTHR30619">
    <property type="entry name" value="DNA INTERNALIZATION/COMPETENCE PROTEIN COMEC/REC2"/>
    <property type="match status" value="1"/>
</dbReference>
<dbReference type="Proteomes" id="UP000199663">
    <property type="component" value="Unassembled WGS sequence"/>
</dbReference>
<evidence type="ECO:0000313" key="10">
    <source>
        <dbReference type="Proteomes" id="UP000199663"/>
    </source>
</evidence>
<comment type="caution">
    <text evidence="9">The sequence shown here is derived from an EMBL/GenBank/DDBJ whole genome shotgun (WGS) entry which is preliminary data.</text>
</comment>
<feature type="domain" description="ComEC/Rec2-related protein" evidence="7">
    <location>
        <begin position="241"/>
        <end position="510"/>
    </location>
</feature>
<accession>A0A1H3QMR7</accession>
<name>A0A1H3QMR7_9BACT</name>
<keyword evidence="4 6" id="KW-1133">Transmembrane helix</keyword>
<protein>
    <submittedName>
        <fullName evidence="9">Competence protein ComEC</fullName>
    </submittedName>
</protein>
<evidence type="ECO:0000256" key="1">
    <source>
        <dbReference type="ARBA" id="ARBA00004651"/>
    </source>
</evidence>
<dbReference type="NCBIfam" id="TIGR00360">
    <property type="entry name" value="ComEC_N-term"/>
    <property type="match status" value="1"/>
</dbReference>
<dbReference type="RefSeq" id="WP_019597369.1">
    <property type="nucleotide sequence ID" value="NZ_FNQC01000006.1"/>
</dbReference>
<reference evidence="9 10" key="1">
    <citation type="submission" date="2016-10" db="EMBL/GenBank/DDBJ databases">
        <authorList>
            <person name="Varghese N."/>
            <person name="Submissions S."/>
        </authorList>
    </citation>
    <scope>NUCLEOTIDE SEQUENCE [LARGE SCALE GENOMIC DNA]</scope>
    <source>
        <strain evidence="9 10">DSM 17997</strain>
    </source>
</reference>
<feature type="transmembrane region" description="Helical" evidence="6">
    <location>
        <begin position="68"/>
        <end position="87"/>
    </location>
</feature>
<evidence type="ECO:0000313" key="9">
    <source>
        <dbReference type="EMBL" id="SDZ14884.1"/>
    </source>
</evidence>
<sequence length="658" mass="74606">MENSLPMRFSEFPFLRYILFFVLGILLYPLLDSFSPQFYLGFLVSLFLAYVLLLVVQEKWNRFLVRPWLSVLAYAQLLLTGAFFSHLTDSQNHPQHILHREKPLTGYVAVVLGNDEQKPNSIANRLLLKSGFEGKDHFPLQGEILIYHRGDAGLQPGDLLWVKGMPQEISPPDNPKEFNYRKFLQRQQISHQHFIGNRFRKLGTVNEQPVEDLFLKIRSGILREMDLKIIDYQANQVAKALLLGQKKNMQKDLSEAYASTGAMHILAVSGLHVGIVYGFFFLFVKPFRLSLGKRILYLSFLILIIWGYALLTGMSPSVMRAATMFSLMALAQMKSRSPSIFNAIALSALILLAFDPFLIYAVGFQLSYMALLGILLFQPLIVGIWLPKNRFLEYAWQISSVGIAAQLATFPISVYYFHMFPTYFILSNLIAIPGAFLIMSVGVPFMVLAKVPYVSEGLGWVVEKLILLLNQLIFAVQGLPMAKISNLHIDPVSIWMYWFVLAMLLLLWVMPMKWQLYTGMLALLVFGAFHFSKFVFPSDDKELLLYASGGGFAMDYRQNGAVFYWEESVEEADLSYKVLPNRGSSGEILKLPAFGLENNLKVWLPKGNGTVTFTGAHLVVSPVATVKAVHHWKNEQWMPLDFKDTIPVGTNAIKINLN</sequence>
<proteinExistence type="predicted"/>
<evidence type="ECO:0000256" key="4">
    <source>
        <dbReference type="ARBA" id="ARBA00022989"/>
    </source>
</evidence>
<evidence type="ECO:0000259" key="7">
    <source>
        <dbReference type="Pfam" id="PF03772"/>
    </source>
</evidence>
<dbReference type="PANTHER" id="PTHR30619:SF1">
    <property type="entry name" value="RECOMBINATION PROTEIN 2"/>
    <property type="match status" value="1"/>
</dbReference>
<feature type="transmembrane region" description="Helical" evidence="6">
    <location>
        <begin position="398"/>
        <end position="417"/>
    </location>
</feature>
<dbReference type="InterPro" id="IPR004477">
    <property type="entry name" value="ComEC_N"/>
</dbReference>
<organism evidence="9 10">
    <name type="scientific">Rhodonellum ikkaensis</name>
    <dbReference type="NCBI Taxonomy" id="336829"/>
    <lineage>
        <taxon>Bacteria</taxon>
        <taxon>Pseudomonadati</taxon>
        <taxon>Bacteroidota</taxon>
        <taxon>Cytophagia</taxon>
        <taxon>Cytophagales</taxon>
        <taxon>Cytophagaceae</taxon>
        <taxon>Rhodonellum</taxon>
    </lineage>
</organism>
<feature type="transmembrane region" description="Helical" evidence="6">
    <location>
        <begin position="37"/>
        <end position="56"/>
    </location>
</feature>
<gene>
    <name evidence="9" type="ORF">SAMN05444412_106209</name>
</gene>
<evidence type="ECO:0000256" key="2">
    <source>
        <dbReference type="ARBA" id="ARBA00022475"/>
    </source>
</evidence>
<keyword evidence="10" id="KW-1185">Reference proteome</keyword>
<evidence type="ECO:0000256" key="6">
    <source>
        <dbReference type="SAM" id="Phobius"/>
    </source>
</evidence>
<dbReference type="EMBL" id="FNQC01000006">
    <property type="protein sequence ID" value="SDZ14884.1"/>
    <property type="molecule type" value="Genomic_DNA"/>
</dbReference>
<evidence type="ECO:0000259" key="8">
    <source>
        <dbReference type="Pfam" id="PF13567"/>
    </source>
</evidence>
<evidence type="ECO:0000256" key="5">
    <source>
        <dbReference type="ARBA" id="ARBA00023136"/>
    </source>
</evidence>
<keyword evidence="5 6" id="KW-0472">Membrane</keyword>
<feature type="transmembrane region" description="Helical" evidence="6">
    <location>
        <begin position="368"/>
        <end position="386"/>
    </location>
</feature>
<feature type="transmembrane region" description="Helical" evidence="6">
    <location>
        <begin position="261"/>
        <end position="283"/>
    </location>
</feature>
<feature type="transmembrane region" description="Helical" evidence="6">
    <location>
        <begin position="423"/>
        <end position="449"/>
    </location>
</feature>
<feature type="transmembrane region" description="Helical" evidence="6">
    <location>
        <begin position="340"/>
        <end position="362"/>
    </location>
</feature>
<feature type="transmembrane region" description="Helical" evidence="6">
    <location>
        <begin position="516"/>
        <end position="536"/>
    </location>
</feature>
<feature type="domain" description="DUF4131" evidence="8">
    <location>
        <begin position="37"/>
        <end position="195"/>
    </location>
</feature>
<feature type="transmembrane region" description="Helical" evidence="6">
    <location>
        <begin position="461"/>
        <end position="480"/>
    </location>
</feature>
<feature type="transmembrane region" description="Helical" evidence="6">
    <location>
        <begin position="12"/>
        <end position="31"/>
    </location>
</feature>
<dbReference type="Pfam" id="PF03772">
    <property type="entry name" value="Competence"/>
    <property type="match status" value="1"/>
</dbReference>
<dbReference type="InterPro" id="IPR052159">
    <property type="entry name" value="Competence_DNA_uptake"/>
</dbReference>
<evidence type="ECO:0000256" key="3">
    <source>
        <dbReference type="ARBA" id="ARBA00022692"/>
    </source>
</evidence>
<feature type="transmembrane region" description="Helical" evidence="6">
    <location>
        <begin position="492"/>
        <end position="509"/>
    </location>
</feature>
<dbReference type="Pfam" id="PF13567">
    <property type="entry name" value="DUF4131"/>
    <property type="match status" value="1"/>
</dbReference>
<keyword evidence="2" id="KW-1003">Cell membrane</keyword>